<proteinExistence type="inferred from homology"/>
<comment type="similarity">
    <text evidence="1">Belongs to the ABC transporter superfamily.</text>
</comment>
<name>A0ABW8ZGQ3_9BURK</name>
<accession>A0ABW8ZGQ3</accession>
<evidence type="ECO:0000256" key="3">
    <source>
        <dbReference type="ARBA" id="ARBA00022475"/>
    </source>
</evidence>
<dbReference type="GO" id="GO:0005524">
    <property type="term" value="F:ATP binding"/>
    <property type="evidence" value="ECO:0007669"/>
    <property type="project" value="UniProtKB-KW"/>
</dbReference>
<dbReference type="InterPro" id="IPR003593">
    <property type="entry name" value="AAA+_ATPase"/>
</dbReference>
<dbReference type="InterPro" id="IPR017780">
    <property type="entry name" value="ABC_transptr_urea_ATP-bd_UrtE"/>
</dbReference>
<dbReference type="SUPFAM" id="SSF52540">
    <property type="entry name" value="P-loop containing nucleoside triphosphate hydrolases"/>
    <property type="match status" value="1"/>
</dbReference>
<keyword evidence="4" id="KW-0547">Nucleotide-binding</keyword>
<dbReference type="RefSeq" id="WP_408170635.1">
    <property type="nucleotide sequence ID" value="NZ_JAQQFR010000025.1"/>
</dbReference>
<dbReference type="PANTHER" id="PTHR43820:SF5">
    <property type="entry name" value="HIGH-AFFINITY BRANCHED-CHAIN AMINO ACID TRANSPORT ATP-BINDING PROTEIN"/>
    <property type="match status" value="1"/>
</dbReference>
<dbReference type="InterPro" id="IPR052156">
    <property type="entry name" value="BCAA_Transport_ATP-bd_LivF"/>
</dbReference>
<dbReference type="Proteomes" id="UP001629214">
    <property type="component" value="Unassembled WGS sequence"/>
</dbReference>
<reference evidence="8 9" key="1">
    <citation type="journal article" date="2024" name="Chem. Sci.">
        <title>Discovery of megapolipeptins by genome mining of a Burkholderiales bacteria collection.</title>
        <authorList>
            <person name="Paulo B.S."/>
            <person name="Recchia M.J.J."/>
            <person name="Lee S."/>
            <person name="Fergusson C.H."/>
            <person name="Romanowski S.B."/>
            <person name="Hernandez A."/>
            <person name="Krull N."/>
            <person name="Liu D.Y."/>
            <person name="Cavanagh H."/>
            <person name="Bos A."/>
            <person name="Gray C.A."/>
            <person name="Murphy B.T."/>
            <person name="Linington R.G."/>
            <person name="Eustaquio A.S."/>
        </authorList>
    </citation>
    <scope>NUCLEOTIDE SEQUENCE [LARGE SCALE GENOMIC DNA]</scope>
    <source>
        <strain evidence="8 9">RL21-008-BIB-B</strain>
    </source>
</reference>
<sequence length="232" mass="25331">MLQVNQLNQYYGAAHTLRGVSINVEKGKCLSLLGRNGVGKTTLLKCLMGVLPVAAGNVTLEGRDITKLKPYQRAGLGIAYVPQGREIFARLTVEENLLMGMATKSGRKASSIKGEVYELFPVLKEMLHRRGGDLSGGQQQQLAIARALLAEPKLIILDEPTEGIQPSIIKDIGRVISLLRQRGDIGILLCEQYFDFARELADTFVVMSRGEVVASGVQAEMDNEDVKKHLAV</sequence>
<evidence type="ECO:0000256" key="2">
    <source>
        <dbReference type="ARBA" id="ARBA00022448"/>
    </source>
</evidence>
<keyword evidence="6" id="KW-0029">Amino-acid transport</keyword>
<evidence type="ECO:0000313" key="9">
    <source>
        <dbReference type="Proteomes" id="UP001629214"/>
    </source>
</evidence>
<keyword evidence="5 8" id="KW-0067">ATP-binding</keyword>
<keyword evidence="2" id="KW-0813">Transport</keyword>
<evidence type="ECO:0000259" key="7">
    <source>
        <dbReference type="PROSITE" id="PS50893"/>
    </source>
</evidence>
<dbReference type="InterPro" id="IPR027417">
    <property type="entry name" value="P-loop_NTPase"/>
</dbReference>
<feature type="domain" description="ABC transporter" evidence="7">
    <location>
        <begin position="2"/>
        <end position="232"/>
    </location>
</feature>
<dbReference type="Gene3D" id="3.40.50.300">
    <property type="entry name" value="P-loop containing nucleotide triphosphate hydrolases"/>
    <property type="match status" value="1"/>
</dbReference>
<dbReference type="PANTHER" id="PTHR43820">
    <property type="entry name" value="HIGH-AFFINITY BRANCHED-CHAIN AMINO ACID TRANSPORT ATP-BINDING PROTEIN LIVF"/>
    <property type="match status" value="1"/>
</dbReference>
<evidence type="ECO:0000256" key="6">
    <source>
        <dbReference type="ARBA" id="ARBA00022970"/>
    </source>
</evidence>
<keyword evidence="9" id="KW-1185">Reference proteome</keyword>
<keyword evidence="3" id="KW-1003">Cell membrane</keyword>
<dbReference type="Pfam" id="PF00005">
    <property type="entry name" value="ABC_tran"/>
    <property type="match status" value="1"/>
</dbReference>
<dbReference type="InterPro" id="IPR003439">
    <property type="entry name" value="ABC_transporter-like_ATP-bd"/>
</dbReference>
<organism evidence="8 9">
    <name type="scientific">Herbaspirillum rhizosphaerae</name>
    <dbReference type="NCBI Taxonomy" id="346179"/>
    <lineage>
        <taxon>Bacteria</taxon>
        <taxon>Pseudomonadati</taxon>
        <taxon>Pseudomonadota</taxon>
        <taxon>Betaproteobacteria</taxon>
        <taxon>Burkholderiales</taxon>
        <taxon>Oxalobacteraceae</taxon>
        <taxon>Herbaspirillum</taxon>
    </lineage>
</organism>
<evidence type="ECO:0000256" key="1">
    <source>
        <dbReference type="ARBA" id="ARBA00005417"/>
    </source>
</evidence>
<dbReference type="PROSITE" id="PS50893">
    <property type="entry name" value="ABC_TRANSPORTER_2"/>
    <property type="match status" value="1"/>
</dbReference>
<dbReference type="SMART" id="SM00382">
    <property type="entry name" value="AAA"/>
    <property type="match status" value="1"/>
</dbReference>
<comment type="caution">
    <text evidence="8">The sequence shown here is derived from an EMBL/GenBank/DDBJ whole genome shotgun (WGS) entry which is preliminary data.</text>
</comment>
<protein>
    <submittedName>
        <fullName evidence="8">Urea ABC transporter ATP-binding subunit UrtE</fullName>
    </submittedName>
</protein>
<dbReference type="NCBIfam" id="TIGR03410">
    <property type="entry name" value="urea_trans_UrtE"/>
    <property type="match status" value="1"/>
</dbReference>
<evidence type="ECO:0000256" key="5">
    <source>
        <dbReference type="ARBA" id="ARBA00022840"/>
    </source>
</evidence>
<dbReference type="CDD" id="cd03224">
    <property type="entry name" value="ABC_TM1139_LivF_branched"/>
    <property type="match status" value="1"/>
</dbReference>
<evidence type="ECO:0000256" key="4">
    <source>
        <dbReference type="ARBA" id="ARBA00022741"/>
    </source>
</evidence>
<gene>
    <name evidence="8" type="primary">urtE</name>
    <name evidence="8" type="ORF">PQR63_23290</name>
</gene>
<keyword evidence="3" id="KW-0472">Membrane</keyword>
<dbReference type="EMBL" id="JAQQFR010000025">
    <property type="protein sequence ID" value="MFL9881341.1"/>
    <property type="molecule type" value="Genomic_DNA"/>
</dbReference>
<evidence type="ECO:0000313" key="8">
    <source>
        <dbReference type="EMBL" id="MFL9881341.1"/>
    </source>
</evidence>